<feature type="transmembrane region" description="Helical" evidence="1">
    <location>
        <begin position="45"/>
        <end position="62"/>
    </location>
</feature>
<dbReference type="EMBL" id="CP041356">
    <property type="protein sequence ID" value="QDK71117.1"/>
    <property type="molecule type" value="Genomic_DNA"/>
</dbReference>
<accession>A0A514Z999</accession>
<proteinExistence type="predicted"/>
<dbReference type="KEGG" id="lack:FLP15_08100"/>
<keyword evidence="1" id="KW-0812">Transmembrane</keyword>
<keyword evidence="1" id="KW-1133">Transmembrane helix</keyword>
<reference evidence="2 3" key="1">
    <citation type="submission" date="2019-07" db="EMBL/GenBank/DDBJ databases">
        <title>Genome sequencing of KACC 19320.</title>
        <authorList>
            <person name="Heo J."/>
            <person name="Kim S.-J."/>
            <person name="Kim J.-S."/>
            <person name="Hong S.-B."/>
            <person name="Kwon S.-W."/>
        </authorList>
    </citation>
    <scope>NUCLEOTIDE SEQUENCE [LARGE SCALE GENOMIC DNA]</scope>
    <source>
        <strain evidence="2 3">KACC 19320</strain>
    </source>
</reference>
<keyword evidence="3" id="KW-1185">Reference proteome</keyword>
<protein>
    <submittedName>
        <fullName evidence="2">Uncharacterized protein</fullName>
    </submittedName>
</protein>
<name>A0A514Z999_9LACT</name>
<organism evidence="2 3">
    <name type="scientific">Lactococcus protaetiae</name>
    <dbReference type="NCBI Taxonomy" id="2592653"/>
    <lineage>
        <taxon>Bacteria</taxon>
        <taxon>Bacillati</taxon>
        <taxon>Bacillota</taxon>
        <taxon>Bacilli</taxon>
        <taxon>Lactobacillales</taxon>
        <taxon>Streptococcaceae</taxon>
        <taxon>Lactococcus</taxon>
    </lineage>
</organism>
<feature type="transmembrane region" description="Helical" evidence="1">
    <location>
        <begin position="21"/>
        <end position="39"/>
    </location>
</feature>
<sequence>MKNVTYSEGNLVVFGDTRGSIFSSFGLIFLICVPFLWFFGTIYAFVSASLGIILILVGLITYQNKKKTKFLEIKEELLTIYPTGNQNQRYEVPLARISCFTKRHLQRSRNTEVIILCLNSKSFPPVTWINNGYNEILSKKEIEIDSLPIKERNLEQFFDLLDEKFAIKFVKLKKHS</sequence>
<dbReference type="Proteomes" id="UP000315128">
    <property type="component" value="Chromosome"/>
</dbReference>
<dbReference type="AlphaFoldDB" id="A0A514Z999"/>
<evidence type="ECO:0000313" key="3">
    <source>
        <dbReference type="Proteomes" id="UP000315128"/>
    </source>
</evidence>
<dbReference type="OrthoDB" id="9851508at2"/>
<dbReference type="RefSeq" id="WP_142766683.1">
    <property type="nucleotide sequence ID" value="NZ_CP041356.1"/>
</dbReference>
<gene>
    <name evidence="2" type="ORF">FLP15_08100</name>
</gene>
<evidence type="ECO:0000313" key="2">
    <source>
        <dbReference type="EMBL" id="QDK71117.1"/>
    </source>
</evidence>
<keyword evidence="1" id="KW-0472">Membrane</keyword>
<evidence type="ECO:0000256" key="1">
    <source>
        <dbReference type="SAM" id="Phobius"/>
    </source>
</evidence>